<dbReference type="AlphaFoldDB" id="A0A9X3F5H8"/>
<keyword evidence="3" id="KW-1185">Reference proteome</keyword>
<gene>
    <name evidence="2" type="ORF">OU798_07300</name>
</gene>
<feature type="transmembrane region" description="Helical" evidence="1">
    <location>
        <begin position="44"/>
        <end position="66"/>
    </location>
</feature>
<evidence type="ECO:0000313" key="2">
    <source>
        <dbReference type="EMBL" id="MCY1720142.1"/>
    </source>
</evidence>
<evidence type="ECO:0000313" key="3">
    <source>
        <dbReference type="Proteomes" id="UP001145087"/>
    </source>
</evidence>
<evidence type="ECO:0000256" key="1">
    <source>
        <dbReference type="SAM" id="Phobius"/>
    </source>
</evidence>
<keyword evidence="1" id="KW-1133">Transmembrane helix</keyword>
<comment type="caution">
    <text evidence="2">The sequence shown here is derived from an EMBL/GenBank/DDBJ whole genome shotgun (WGS) entry which is preliminary data.</text>
</comment>
<keyword evidence="1" id="KW-0472">Membrane</keyword>
<dbReference type="EMBL" id="JAPOHD010000013">
    <property type="protein sequence ID" value="MCY1720142.1"/>
    <property type="molecule type" value="Genomic_DNA"/>
</dbReference>
<dbReference type="Proteomes" id="UP001145087">
    <property type="component" value="Unassembled WGS sequence"/>
</dbReference>
<accession>A0A9X3F5H8</accession>
<feature type="transmembrane region" description="Helical" evidence="1">
    <location>
        <begin position="87"/>
        <end position="106"/>
    </location>
</feature>
<sequence length="109" mass="12835">MRKYTELLTIPAAIVLLLIYNWLAESFGLHTITINQVGKVFVAFVIYLIAIGFVRITHLAIFPRLYKYFDPSFEYNNKWKLLSEKERFRYSFYLHVALLLLFGLIVNGL</sequence>
<reference evidence="2" key="1">
    <citation type="submission" date="2022-11" db="EMBL/GenBank/DDBJ databases">
        <title>Marilongibacter aestuarii gen. nov., sp. nov., isolated from tidal flat sediment.</title>
        <authorList>
            <person name="Jiayan W."/>
        </authorList>
    </citation>
    <scope>NUCLEOTIDE SEQUENCE</scope>
    <source>
        <strain evidence="2">Z1-6</strain>
    </source>
</reference>
<proteinExistence type="predicted"/>
<organism evidence="2 3">
    <name type="scientific">Draconibacterium aestuarii</name>
    <dbReference type="NCBI Taxonomy" id="2998507"/>
    <lineage>
        <taxon>Bacteria</taxon>
        <taxon>Pseudomonadati</taxon>
        <taxon>Bacteroidota</taxon>
        <taxon>Bacteroidia</taxon>
        <taxon>Marinilabiliales</taxon>
        <taxon>Prolixibacteraceae</taxon>
        <taxon>Draconibacterium</taxon>
    </lineage>
</organism>
<protein>
    <submittedName>
        <fullName evidence="2">Uncharacterized protein</fullName>
    </submittedName>
</protein>
<feature type="transmembrane region" description="Helical" evidence="1">
    <location>
        <begin position="7"/>
        <end position="24"/>
    </location>
</feature>
<name>A0A9X3F5H8_9BACT</name>
<dbReference type="RefSeq" id="WP_343332476.1">
    <property type="nucleotide sequence ID" value="NZ_JAPOHD010000013.1"/>
</dbReference>
<keyword evidence="1" id="KW-0812">Transmembrane</keyword>